<dbReference type="PANTHER" id="PTHR35558:SF1">
    <property type="entry name" value="ENDONUCLEASE_EXONUCLEASE_PHOSPHATASE DOMAIN-CONTAINING PROTEIN"/>
    <property type="match status" value="1"/>
</dbReference>
<dbReference type="SUPFAM" id="SSF52266">
    <property type="entry name" value="SGNH hydrolase"/>
    <property type="match status" value="1"/>
</dbReference>
<name>A0A8W8MCF4_MAGGI</name>
<reference evidence="2" key="1">
    <citation type="submission" date="2022-08" db="UniProtKB">
        <authorList>
            <consortium name="EnsemblMetazoa"/>
        </authorList>
    </citation>
    <scope>IDENTIFICATION</scope>
    <source>
        <strain evidence="2">05x7-T-G4-1.051#20</strain>
    </source>
</reference>
<feature type="compositionally biased region" description="Polar residues" evidence="1">
    <location>
        <begin position="90"/>
        <end position="107"/>
    </location>
</feature>
<keyword evidence="3" id="KW-1185">Reference proteome</keyword>
<evidence type="ECO:0000256" key="1">
    <source>
        <dbReference type="SAM" id="MobiDB-lite"/>
    </source>
</evidence>
<feature type="compositionally biased region" description="Low complexity" evidence="1">
    <location>
        <begin position="64"/>
        <end position="76"/>
    </location>
</feature>
<accession>A0A8W8MCF4</accession>
<dbReference type="AlphaFoldDB" id="A0A8W8MCF4"/>
<dbReference type="Proteomes" id="UP000005408">
    <property type="component" value="Unassembled WGS sequence"/>
</dbReference>
<feature type="region of interest" description="Disordered" evidence="1">
    <location>
        <begin position="1"/>
        <end position="107"/>
    </location>
</feature>
<dbReference type="PANTHER" id="PTHR35558">
    <property type="entry name" value="SGNH_HYDRO DOMAIN-CONTAINING PROTEIN"/>
    <property type="match status" value="1"/>
</dbReference>
<dbReference type="Gene3D" id="3.40.50.1110">
    <property type="entry name" value="SGNH hydrolase"/>
    <property type="match status" value="1"/>
</dbReference>
<dbReference type="EnsemblMetazoa" id="G32336.1">
    <property type="protein sequence ID" value="G32336.1:cds"/>
    <property type="gene ID" value="G32336"/>
</dbReference>
<sequence>MPPKKHKKGNQNVQGKPAKRIRRPSRRIIEATSAVSETSDVHVPCAPASTSGGETINVNLDHLPSASQVIPQSSSSDRQDPSRQPRPQGQLPTDQSLQHSVGTSATGTTINFSPDVLSVQNSAFNQSSVGSVVENQCIGGLITGEQVQVSRPAAEMSIGDPIGSHVPVAIREKIWAGAYIDLPLLLKQARDLRTDPHITGELVIKNGQLVIEKQHLKPINNINTWTTAFTIFMSIYLEKFPETRGEVIMGLVIPFVMPRGPEPKPSTRGPTLTGLGQDSNPAKVPVSYLGPSATAMPLIGGPALSTPAGLDIDANIAEDPTLKPIARGKTKSVRCIPLYSLGSTPIVYNNLCIELDSYPFQNDKLQLAAFCLAFFGFLRVGELTSKSLKSRDLRPLQLGDIAIVEANGYKHVKVTIRQSKTDQLGYSSTLFLSETTGCKKVIWVMGSSIVYWAARSACIRPGGKHLTLQDKNINILWFGVRGMRWKDFDPLFDNKLKSNPPPDYLVVHLGSNDLGILCGVELIHTVKCSLLRCKVLVPGLTIIWSDMLPRLYWHNAKSASKVDATRKAVNRAVKQFLRQEGGLVIRHPTITFAQKQLFRYDGTHLNDLGNAAFLNSLQGGLETMVCSSSNITVFPDDQ</sequence>
<feature type="compositionally biased region" description="Polar residues" evidence="1">
    <location>
        <begin position="48"/>
        <end position="58"/>
    </location>
</feature>
<proteinExistence type="predicted"/>
<organism evidence="2 3">
    <name type="scientific">Magallana gigas</name>
    <name type="common">Pacific oyster</name>
    <name type="synonym">Crassostrea gigas</name>
    <dbReference type="NCBI Taxonomy" id="29159"/>
    <lineage>
        <taxon>Eukaryota</taxon>
        <taxon>Metazoa</taxon>
        <taxon>Spiralia</taxon>
        <taxon>Lophotrochozoa</taxon>
        <taxon>Mollusca</taxon>
        <taxon>Bivalvia</taxon>
        <taxon>Autobranchia</taxon>
        <taxon>Pteriomorphia</taxon>
        <taxon>Ostreida</taxon>
        <taxon>Ostreoidea</taxon>
        <taxon>Ostreidae</taxon>
        <taxon>Magallana</taxon>
    </lineage>
</organism>
<feature type="compositionally biased region" description="Basic residues" evidence="1">
    <location>
        <begin position="17"/>
        <end position="26"/>
    </location>
</feature>
<evidence type="ECO:0008006" key="4">
    <source>
        <dbReference type="Google" id="ProtNLM"/>
    </source>
</evidence>
<dbReference type="InterPro" id="IPR036514">
    <property type="entry name" value="SGNH_hydro_sf"/>
</dbReference>
<protein>
    <recommendedName>
        <fullName evidence="4">SGNH hydrolase-type esterase domain-containing protein</fullName>
    </recommendedName>
</protein>
<dbReference type="CDD" id="cd00229">
    <property type="entry name" value="SGNH_hydrolase"/>
    <property type="match status" value="1"/>
</dbReference>
<evidence type="ECO:0000313" key="2">
    <source>
        <dbReference type="EnsemblMetazoa" id="G32336.1:cds"/>
    </source>
</evidence>
<evidence type="ECO:0000313" key="3">
    <source>
        <dbReference type="Proteomes" id="UP000005408"/>
    </source>
</evidence>